<proteinExistence type="predicted"/>
<dbReference type="AlphaFoldDB" id="U4L1Y4"/>
<name>U4L1Y4_PYROM</name>
<keyword evidence="2" id="KW-1185">Reference proteome</keyword>
<protein>
    <submittedName>
        <fullName evidence="1">Uncharacterized protein</fullName>
    </submittedName>
</protein>
<accession>U4L1Y4</accession>
<gene>
    <name evidence="1" type="ORF">PCON_09728</name>
</gene>
<evidence type="ECO:0000313" key="2">
    <source>
        <dbReference type="Proteomes" id="UP000018144"/>
    </source>
</evidence>
<reference evidence="1 2" key="1">
    <citation type="journal article" date="2013" name="PLoS Genet.">
        <title>The genome and development-dependent transcriptomes of Pyronema confluens: a window into fungal evolution.</title>
        <authorList>
            <person name="Traeger S."/>
            <person name="Altegoer F."/>
            <person name="Freitag M."/>
            <person name="Gabaldon T."/>
            <person name="Kempken F."/>
            <person name="Kumar A."/>
            <person name="Marcet-Houben M."/>
            <person name="Poggeler S."/>
            <person name="Stajich J.E."/>
            <person name="Nowrousian M."/>
        </authorList>
    </citation>
    <scope>NUCLEOTIDE SEQUENCE [LARGE SCALE GENOMIC DNA]</scope>
    <source>
        <strain evidence="2">CBS 100304</strain>
        <tissue evidence="1">Vegetative mycelium</tissue>
    </source>
</reference>
<dbReference type="EMBL" id="HF935513">
    <property type="protein sequence ID" value="CCX10135.1"/>
    <property type="molecule type" value="Genomic_DNA"/>
</dbReference>
<evidence type="ECO:0000313" key="1">
    <source>
        <dbReference type="EMBL" id="CCX10135.1"/>
    </source>
</evidence>
<dbReference type="Proteomes" id="UP000018144">
    <property type="component" value="Unassembled WGS sequence"/>
</dbReference>
<sequence>MPEGIMRVLFIGRLNRAAMIQIIHRKYRHEPGSFV</sequence>
<organism evidence="1 2">
    <name type="scientific">Pyronema omphalodes (strain CBS 100304)</name>
    <name type="common">Pyronema confluens</name>
    <dbReference type="NCBI Taxonomy" id="1076935"/>
    <lineage>
        <taxon>Eukaryota</taxon>
        <taxon>Fungi</taxon>
        <taxon>Dikarya</taxon>
        <taxon>Ascomycota</taxon>
        <taxon>Pezizomycotina</taxon>
        <taxon>Pezizomycetes</taxon>
        <taxon>Pezizales</taxon>
        <taxon>Pyronemataceae</taxon>
        <taxon>Pyronema</taxon>
    </lineage>
</organism>